<keyword evidence="2" id="KW-0732">Signal</keyword>
<feature type="chain" id="PRO_5012420618" evidence="2">
    <location>
        <begin position="26"/>
        <end position="319"/>
    </location>
</feature>
<name>A0A226DYH7_FOLCA</name>
<feature type="transmembrane region" description="Helical" evidence="1">
    <location>
        <begin position="280"/>
        <end position="304"/>
    </location>
</feature>
<protein>
    <submittedName>
        <fullName evidence="3">Uncharacterized protein</fullName>
    </submittedName>
</protein>
<keyword evidence="1" id="KW-0812">Transmembrane</keyword>
<accession>A0A226DYH7</accession>
<evidence type="ECO:0000313" key="4">
    <source>
        <dbReference type="Proteomes" id="UP000198287"/>
    </source>
</evidence>
<sequence length="319" mass="35793">MEKKIYKLILVKLLLFLCVHIQCLCSTVPEETSLITKQNNSLENDNNTYISWTGCVSLVTKRISLIVQSKKDTKINDKNKDKRKKDKPATIELEEIDLISENTVLVQIENVCNFNLRVLQISFNNSLSRTGGHEALGVLRFHFLITQGGDAFRLVLVDLDATLKQDGGKVGVKAKKYRYFAFRDTEDFDETVDTTTPTTFGSSYSCSSWSGVDSASESRLNIRGLQYELFRDAELPTKNGSMFNPVGNFCKMDSSHNASEGIIDNWDDLGNFGKLPVTNFLVNIVLLLGGCAVFIGIFFGLSKLCPEKTKQMRKTVFHV</sequence>
<keyword evidence="4" id="KW-1185">Reference proteome</keyword>
<keyword evidence="1" id="KW-1133">Transmembrane helix</keyword>
<dbReference type="Proteomes" id="UP000198287">
    <property type="component" value="Unassembled WGS sequence"/>
</dbReference>
<evidence type="ECO:0000256" key="2">
    <source>
        <dbReference type="SAM" id="SignalP"/>
    </source>
</evidence>
<comment type="caution">
    <text evidence="3">The sequence shown here is derived from an EMBL/GenBank/DDBJ whole genome shotgun (WGS) entry which is preliminary data.</text>
</comment>
<dbReference type="AlphaFoldDB" id="A0A226DYH7"/>
<keyword evidence="1" id="KW-0472">Membrane</keyword>
<evidence type="ECO:0000256" key="1">
    <source>
        <dbReference type="SAM" id="Phobius"/>
    </source>
</evidence>
<gene>
    <name evidence="3" type="ORF">Fcan01_14813</name>
</gene>
<dbReference type="EMBL" id="LNIX01000009">
    <property type="protein sequence ID" value="OXA50110.1"/>
    <property type="molecule type" value="Genomic_DNA"/>
</dbReference>
<evidence type="ECO:0000313" key="3">
    <source>
        <dbReference type="EMBL" id="OXA50110.1"/>
    </source>
</evidence>
<reference evidence="3 4" key="1">
    <citation type="submission" date="2015-12" db="EMBL/GenBank/DDBJ databases">
        <title>The genome of Folsomia candida.</title>
        <authorList>
            <person name="Faddeeva A."/>
            <person name="Derks M.F."/>
            <person name="Anvar Y."/>
            <person name="Smit S."/>
            <person name="Van Straalen N."/>
            <person name="Roelofs D."/>
        </authorList>
    </citation>
    <scope>NUCLEOTIDE SEQUENCE [LARGE SCALE GENOMIC DNA]</scope>
    <source>
        <strain evidence="3 4">VU population</strain>
        <tissue evidence="3">Whole body</tissue>
    </source>
</reference>
<feature type="signal peptide" evidence="2">
    <location>
        <begin position="1"/>
        <end position="25"/>
    </location>
</feature>
<proteinExistence type="predicted"/>
<organism evidence="3 4">
    <name type="scientific">Folsomia candida</name>
    <name type="common">Springtail</name>
    <dbReference type="NCBI Taxonomy" id="158441"/>
    <lineage>
        <taxon>Eukaryota</taxon>
        <taxon>Metazoa</taxon>
        <taxon>Ecdysozoa</taxon>
        <taxon>Arthropoda</taxon>
        <taxon>Hexapoda</taxon>
        <taxon>Collembola</taxon>
        <taxon>Entomobryomorpha</taxon>
        <taxon>Isotomoidea</taxon>
        <taxon>Isotomidae</taxon>
        <taxon>Proisotominae</taxon>
        <taxon>Folsomia</taxon>
    </lineage>
</organism>